<dbReference type="RefSeq" id="WP_323330752.1">
    <property type="nucleotide sequence ID" value="NZ_JAYFSI010000006.1"/>
</dbReference>
<comment type="caution">
    <text evidence="3">The sequence shown here is derived from an EMBL/GenBank/DDBJ whole genome shotgun (WGS) entry which is preliminary data.</text>
</comment>
<dbReference type="PANTHER" id="PTHR35526">
    <property type="entry name" value="ANTI-SIGMA-F FACTOR RSBW-RELATED"/>
    <property type="match status" value="1"/>
</dbReference>
<evidence type="ECO:0000313" key="4">
    <source>
        <dbReference type="Proteomes" id="UP001304298"/>
    </source>
</evidence>
<protein>
    <submittedName>
        <fullName evidence="3">ATP-binding protein</fullName>
    </submittedName>
</protein>
<name>A0ABU5R9U0_9PSEU</name>
<evidence type="ECO:0000259" key="2">
    <source>
        <dbReference type="Pfam" id="PF13581"/>
    </source>
</evidence>
<reference evidence="3 4" key="1">
    <citation type="submission" date="2023-12" db="EMBL/GenBank/DDBJ databases">
        <title>Amycolatopsis sp. V23-08.</title>
        <authorList>
            <person name="Somphong A."/>
        </authorList>
    </citation>
    <scope>NUCLEOTIDE SEQUENCE [LARGE SCALE GENOMIC DNA]</scope>
    <source>
        <strain evidence="3 4">V23-08</strain>
    </source>
</reference>
<dbReference type="Pfam" id="PF13581">
    <property type="entry name" value="HATPase_c_2"/>
    <property type="match status" value="1"/>
</dbReference>
<keyword evidence="1" id="KW-0808">Transferase</keyword>
<dbReference type="GO" id="GO:0005524">
    <property type="term" value="F:ATP binding"/>
    <property type="evidence" value="ECO:0007669"/>
    <property type="project" value="UniProtKB-KW"/>
</dbReference>
<dbReference type="Proteomes" id="UP001304298">
    <property type="component" value="Unassembled WGS sequence"/>
</dbReference>
<accession>A0ABU5R9U0</accession>
<dbReference type="CDD" id="cd16936">
    <property type="entry name" value="HATPase_RsbW-like"/>
    <property type="match status" value="1"/>
</dbReference>
<keyword evidence="1" id="KW-0723">Serine/threonine-protein kinase</keyword>
<evidence type="ECO:0000256" key="1">
    <source>
        <dbReference type="ARBA" id="ARBA00022527"/>
    </source>
</evidence>
<evidence type="ECO:0000313" key="3">
    <source>
        <dbReference type="EMBL" id="MEA5362996.1"/>
    </source>
</evidence>
<feature type="domain" description="Histidine kinase/HSP90-like ATPase" evidence="2">
    <location>
        <begin position="28"/>
        <end position="133"/>
    </location>
</feature>
<keyword evidence="4" id="KW-1185">Reference proteome</keyword>
<keyword evidence="3" id="KW-0547">Nucleotide-binding</keyword>
<dbReference type="InterPro" id="IPR036890">
    <property type="entry name" value="HATPase_C_sf"/>
</dbReference>
<dbReference type="SUPFAM" id="SSF55874">
    <property type="entry name" value="ATPase domain of HSP90 chaperone/DNA topoisomerase II/histidine kinase"/>
    <property type="match status" value="1"/>
</dbReference>
<keyword evidence="1" id="KW-0418">Kinase</keyword>
<dbReference type="Gene3D" id="3.30.565.10">
    <property type="entry name" value="Histidine kinase-like ATPase, C-terminal domain"/>
    <property type="match status" value="1"/>
</dbReference>
<sequence>MDFDEELAQLTRKLADAAEMTVALHDLPDLRRVRSSVAEALAFGDCPGDRFGGVLLVIDELVGNAYQHATAVRELRVTRTAGNLLVEVSDHDPDVTSLHESRPESTRYGLRLVDQLSLDWGVRADDAGKVVWALVPITVFPAAC</sequence>
<keyword evidence="3" id="KW-0067">ATP-binding</keyword>
<organism evidence="3 4">
    <name type="scientific">Amycolatopsis heterodermiae</name>
    <dbReference type="NCBI Taxonomy" id="3110235"/>
    <lineage>
        <taxon>Bacteria</taxon>
        <taxon>Bacillati</taxon>
        <taxon>Actinomycetota</taxon>
        <taxon>Actinomycetes</taxon>
        <taxon>Pseudonocardiales</taxon>
        <taxon>Pseudonocardiaceae</taxon>
        <taxon>Amycolatopsis</taxon>
    </lineage>
</organism>
<dbReference type="PANTHER" id="PTHR35526:SF3">
    <property type="entry name" value="ANTI-SIGMA-F FACTOR RSBW"/>
    <property type="match status" value="1"/>
</dbReference>
<proteinExistence type="predicted"/>
<dbReference type="InterPro" id="IPR050267">
    <property type="entry name" value="Anti-sigma-factor_SerPK"/>
</dbReference>
<gene>
    <name evidence="3" type="ORF">VA596_25930</name>
</gene>
<dbReference type="InterPro" id="IPR003594">
    <property type="entry name" value="HATPase_dom"/>
</dbReference>
<dbReference type="EMBL" id="JAYFSI010000006">
    <property type="protein sequence ID" value="MEA5362996.1"/>
    <property type="molecule type" value="Genomic_DNA"/>
</dbReference>